<feature type="transmembrane region" description="Helical" evidence="4">
    <location>
        <begin position="163"/>
        <end position="180"/>
    </location>
</feature>
<dbReference type="OrthoDB" id="9764669at2"/>
<dbReference type="PANTHER" id="PTHR43280">
    <property type="entry name" value="ARAC-FAMILY TRANSCRIPTIONAL REGULATOR"/>
    <property type="match status" value="1"/>
</dbReference>
<feature type="transmembrane region" description="Helical" evidence="4">
    <location>
        <begin position="131"/>
        <end position="151"/>
    </location>
</feature>
<proteinExistence type="predicted"/>
<keyword evidence="3" id="KW-0804">Transcription</keyword>
<keyword evidence="4" id="KW-0812">Transmembrane</keyword>
<feature type="transmembrane region" description="Helical" evidence="4">
    <location>
        <begin position="88"/>
        <end position="111"/>
    </location>
</feature>
<feature type="transmembrane region" description="Helical" evidence="4">
    <location>
        <begin position="56"/>
        <end position="76"/>
    </location>
</feature>
<evidence type="ECO:0000259" key="5">
    <source>
        <dbReference type="PROSITE" id="PS01124"/>
    </source>
</evidence>
<dbReference type="AlphaFoldDB" id="A0A0S2JZK2"/>
<evidence type="ECO:0000313" key="6">
    <source>
        <dbReference type="EMBL" id="ALO41214.1"/>
    </source>
</evidence>
<sequence>MTLSNIYSIQLFVALTCLLAQLWVKNKHTTHILFAVFCGSVAMGVIQKLSADSLGAYQYLVGLGACATCNCYWLFVRSYFRGNNAISIQHIALAIGIAVLVMMSKGYLFVTELWHIESSSFSFAKYALTEITILLSSAIIVLSIWEAFRGFNQSSKTQQKQRVFYLCAIISAVFISKVAKGYFVDTPYIKEAIIACITIFMLLVTQILMFWRFKSSSSHNPKKSINTTQVSAFKPKLNETQMETRSLVMQTEESQDIELKDTIQQLLIDQKLYLQANLKVGDLAKQLDLPEYKVSRLFKEGLGARNFNQYINQLRVEHAKQLLSECDKSHWPVLVIGLESGFASVGPFTRAFKQFTGFTPNQYRQQFSGINKAQVA</sequence>
<dbReference type="SMART" id="SM00342">
    <property type="entry name" value="HTH_ARAC"/>
    <property type="match status" value="1"/>
</dbReference>
<dbReference type="Proteomes" id="UP000061457">
    <property type="component" value="Chromosome I"/>
</dbReference>
<dbReference type="InterPro" id="IPR018060">
    <property type="entry name" value="HTH_AraC"/>
</dbReference>
<name>A0A0S2JZK2_9GAMM</name>
<dbReference type="Gene3D" id="1.10.10.60">
    <property type="entry name" value="Homeodomain-like"/>
    <property type="match status" value="2"/>
</dbReference>
<dbReference type="PATRIC" id="fig|161398.10.peg.708"/>
<dbReference type="RefSeq" id="WP_058028973.1">
    <property type="nucleotide sequence ID" value="NZ_CP013187.1"/>
</dbReference>
<protein>
    <submittedName>
        <fullName evidence="6">AraC-type DNA-binding domain-containing protein</fullName>
    </submittedName>
</protein>
<keyword evidence="2 6" id="KW-0238">DNA-binding</keyword>
<reference evidence="6 7" key="1">
    <citation type="submission" date="2015-11" db="EMBL/GenBank/DDBJ databases">
        <authorList>
            <person name="Zhang Y."/>
            <person name="Guo Z."/>
        </authorList>
    </citation>
    <scope>NUCLEOTIDE SEQUENCE [LARGE SCALE GENOMIC DNA]</scope>
    <source>
        <strain evidence="6 7">KCTC 12086</strain>
    </source>
</reference>
<dbReference type="STRING" id="161398.PP2015_694"/>
<dbReference type="Pfam" id="PF12833">
    <property type="entry name" value="HTH_18"/>
    <property type="match status" value="1"/>
</dbReference>
<evidence type="ECO:0000256" key="1">
    <source>
        <dbReference type="ARBA" id="ARBA00023015"/>
    </source>
</evidence>
<keyword evidence="7" id="KW-1185">Reference proteome</keyword>
<keyword evidence="4" id="KW-0472">Membrane</keyword>
<dbReference type="PROSITE" id="PS01124">
    <property type="entry name" value="HTH_ARAC_FAMILY_2"/>
    <property type="match status" value="1"/>
</dbReference>
<dbReference type="PANTHER" id="PTHR43280:SF29">
    <property type="entry name" value="ARAC-FAMILY TRANSCRIPTIONAL REGULATOR"/>
    <property type="match status" value="1"/>
</dbReference>
<feature type="domain" description="HTH araC/xylS-type" evidence="5">
    <location>
        <begin position="264"/>
        <end position="366"/>
    </location>
</feature>
<dbReference type="InterPro" id="IPR009057">
    <property type="entry name" value="Homeodomain-like_sf"/>
</dbReference>
<evidence type="ECO:0000256" key="3">
    <source>
        <dbReference type="ARBA" id="ARBA00023163"/>
    </source>
</evidence>
<dbReference type="EMBL" id="CP013187">
    <property type="protein sequence ID" value="ALO41214.1"/>
    <property type="molecule type" value="Genomic_DNA"/>
</dbReference>
<evidence type="ECO:0000313" key="7">
    <source>
        <dbReference type="Proteomes" id="UP000061457"/>
    </source>
</evidence>
<dbReference type="PROSITE" id="PS00041">
    <property type="entry name" value="HTH_ARAC_FAMILY_1"/>
    <property type="match status" value="1"/>
</dbReference>
<feature type="transmembrane region" description="Helical" evidence="4">
    <location>
        <begin position="6"/>
        <end position="24"/>
    </location>
</feature>
<dbReference type="SUPFAM" id="SSF46689">
    <property type="entry name" value="Homeodomain-like"/>
    <property type="match status" value="1"/>
</dbReference>
<keyword evidence="1" id="KW-0805">Transcription regulation</keyword>
<dbReference type="GO" id="GO:0043565">
    <property type="term" value="F:sequence-specific DNA binding"/>
    <property type="evidence" value="ECO:0007669"/>
    <property type="project" value="InterPro"/>
</dbReference>
<dbReference type="KEGG" id="pphe:PP2015_694"/>
<keyword evidence="4" id="KW-1133">Transmembrane helix</keyword>
<evidence type="ECO:0000256" key="4">
    <source>
        <dbReference type="SAM" id="Phobius"/>
    </source>
</evidence>
<dbReference type="GO" id="GO:0003700">
    <property type="term" value="F:DNA-binding transcription factor activity"/>
    <property type="evidence" value="ECO:0007669"/>
    <property type="project" value="InterPro"/>
</dbReference>
<evidence type="ECO:0000256" key="2">
    <source>
        <dbReference type="ARBA" id="ARBA00023125"/>
    </source>
</evidence>
<feature type="transmembrane region" description="Helical" evidence="4">
    <location>
        <begin position="192"/>
        <end position="213"/>
    </location>
</feature>
<organism evidence="6 7">
    <name type="scientific">Pseudoalteromonas phenolica</name>
    <dbReference type="NCBI Taxonomy" id="161398"/>
    <lineage>
        <taxon>Bacteria</taxon>
        <taxon>Pseudomonadati</taxon>
        <taxon>Pseudomonadota</taxon>
        <taxon>Gammaproteobacteria</taxon>
        <taxon>Alteromonadales</taxon>
        <taxon>Pseudoalteromonadaceae</taxon>
        <taxon>Pseudoalteromonas</taxon>
    </lineage>
</organism>
<dbReference type="InterPro" id="IPR018062">
    <property type="entry name" value="HTH_AraC-typ_CS"/>
</dbReference>
<accession>A0A0S2JZK2</accession>
<gene>
    <name evidence="6" type="ORF">PP2015_694</name>
</gene>